<gene>
    <name evidence="2" type="ORF">OXX778_LOCUS159</name>
</gene>
<dbReference type="SUPFAM" id="SSF81383">
    <property type="entry name" value="F-box domain"/>
    <property type="match status" value="1"/>
</dbReference>
<dbReference type="Proteomes" id="UP000663879">
    <property type="component" value="Unassembled WGS sequence"/>
</dbReference>
<evidence type="ECO:0000313" key="3">
    <source>
        <dbReference type="Proteomes" id="UP000663879"/>
    </source>
</evidence>
<comment type="caution">
    <text evidence="2">The sequence shown here is derived from an EMBL/GenBank/DDBJ whole genome shotgun (WGS) entry which is preliminary data.</text>
</comment>
<organism evidence="2 3">
    <name type="scientific">Brachionus calyciflorus</name>
    <dbReference type="NCBI Taxonomy" id="104777"/>
    <lineage>
        <taxon>Eukaryota</taxon>
        <taxon>Metazoa</taxon>
        <taxon>Spiralia</taxon>
        <taxon>Gnathifera</taxon>
        <taxon>Rotifera</taxon>
        <taxon>Eurotatoria</taxon>
        <taxon>Monogononta</taxon>
        <taxon>Pseudotrocha</taxon>
        <taxon>Ploima</taxon>
        <taxon>Brachionidae</taxon>
        <taxon>Brachionus</taxon>
    </lineage>
</organism>
<reference evidence="2" key="1">
    <citation type="submission" date="2021-02" db="EMBL/GenBank/DDBJ databases">
        <authorList>
            <person name="Nowell W R."/>
        </authorList>
    </citation>
    <scope>NUCLEOTIDE SEQUENCE</scope>
    <source>
        <strain evidence="2">Ploen Becks lab</strain>
    </source>
</reference>
<evidence type="ECO:0000313" key="2">
    <source>
        <dbReference type="EMBL" id="CAF0704547.1"/>
    </source>
</evidence>
<dbReference type="InterPro" id="IPR001810">
    <property type="entry name" value="F-box_dom"/>
</dbReference>
<evidence type="ECO:0000259" key="1">
    <source>
        <dbReference type="Pfam" id="PF12937"/>
    </source>
</evidence>
<dbReference type="OrthoDB" id="101791at2759"/>
<proteinExistence type="predicted"/>
<keyword evidence="3" id="KW-1185">Reference proteome</keyword>
<feature type="domain" description="F-box" evidence="1">
    <location>
        <begin position="169"/>
        <end position="207"/>
    </location>
</feature>
<protein>
    <recommendedName>
        <fullName evidence="1">F-box domain-containing protein</fullName>
    </recommendedName>
</protein>
<dbReference type="InterPro" id="IPR036047">
    <property type="entry name" value="F-box-like_dom_sf"/>
</dbReference>
<dbReference type="AlphaFoldDB" id="A0A813M2W6"/>
<dbReference type="Pfam" id="PF12937">
    <property type="entry name" value="F-box-like"/>
    <property type="match status" value="1"/>
</dbReference>
<dbReference type="Gene3D" id="1.20.1280.50">
    <property type="match status" value="1"/>
</dbReference>
<sequence length="255" mass="31064">MDSKKDIFHKIELNLDYFIGYLVQKAEQIQTNKDKLSFLIHLLISRERFSFKQNQNEPQVDYNLHKIQKDEIYFTKIFYNHFQNDQIEYLFDSNIIITLLKSGRFIEIQLKYKNYLSNFYKINLDEMFLDLNTKKLKLFELNFKNVILIPFKFYLKSMFDINTGITGLTDLPIELIIHLSLKYLDIKSIVSLSQTCRYFCKLLNPDLDRTIPFWEKLIMRDFKVYIGHKEVSHNYKQEYTRLHKSTKKFKLYRYY</sequence>
<name>A0A813M2W6_9BILA</name>
<dbReference type="EMBL" id="CAJNOC010000007">
    <property type="protein sequence ID" value="CAF0704547.1"/>
    <property type="molecule type" value="Genomic_DNA"/>
</dbReference>
<accession>A0A813M2W6</accession>